<sequence length="305" mass="34094">MSDHTSNILLESGTNELEIIMFSIAGGLFGINVLKVREIINPLPMTETPNSHPHIEGVIRLRQEVIPVINLAQVLNLPPSSNPQQDKFIIAELNRLKVAFHVHEVSRIHRISWEQIEKPSQLFHSGHAHTIGIVKLESQMALLLDFEKIVVDINPEAGLSIEKVRALGVRERSEKKIYIAEDSAVLRNLLKDTLNEAGYVNLHFFENGKGAWEALHTLVEQHGQAATSFVDLLISDIEMPQMDGHHLTKRVKTDPVLSNLPVVIFSSLITEDLYHKGERVGADAQIGKPEIVQLVEMLDSLLQKG</sequence>
<evidence type="ECO:0000313" key="4">
    <source>
        <dbReference type="EMBL" id="KOO38912.1"/>
    </source>
</evidence>
<dbReference type="InterPro" id="IPR011006">
    <property type="entry name" value="CheY-like_superfamily"/>
</dbReference>
<dbReference type="SMART" id="SM00260">
    <property type="entry name" value="CheW"/>
    <property type="match status" value="1"/>
</dbReference>
<dbReference type="PANTHER" id="PTHR47233">
    <property type="entry name" value="CHEMOTAXIS PROTEIN CHEV"/>
    <property type="match status" value="1"/>
</dbReference>
<dbReference type="Pfam" id="PF00072">
    <property type="entry name" value="Response_reg"/>
    <property type="match status" value="1"/>
</dbReference>
<proteinExistence type="predicted"/>
<keyword evidence="1" id="KW-0597">Phosphoprotein</keyword>
<dbReference type="PIRSF" id="PIRSF002867">
    <property type="entry name" value="CheV"/>
    <property type="match status" value="1"/>
</dbReference>
<dbReference type="InterPro" id="IPR036061">
    <property type="entry name" value="CheW-like_dom_sf"/>
</dbReference>
<dbReference type="SUPFAM" id="SSF50341">
    <property type="entry name" value="CheW-like"/>
    <property type="match status" value="1"/>
</dbReference>
<dbReference type="RefSeq" id="WP_053431030.1">
    <property type="nucleotide sequence ID" value="NZ_CP040441.1"/>
</dbReference>
<dbReference type="Gene3D" id="3.40.50.2300">
    <property type="match status" value="1"/>
</dbReference>
<dbReference type="PANTHER" id="PTHR47233:SF3">
    <property type="entry name" value="CHEMOTAXIS PROTEIN CHEV"/>
    <property type="match status" value="1"/>
</dbReference>
<gene>
    <name evidence="4" type="ORF">AMD02_08555</name>
</gene>
<dbReference type="GO" id="GO:0006935">
    <property type="term" value="P:chemotaxis"/>
    <property type="evidence" value="ECO:0007669"/>
    <property type="project" value="InterPro"/>
</dbReference>
<dbReference type="EMBL" id="LILD01000001">
    <property type="protein sequence ID" value="KOO38912.1"/>
    <property type="molecule type" value="Genomic_DNA"/>
</dbReference>
<dbReference type="GeneID" id="87597803"/>
<dbReference type="SUPFAM" id="SSF52172">
    <property type="entry name" value="CheY-like"/>
    <property type="match status" value="1"/>
</dbReference>
<feature type="modified residue" description="4-aspartylphosphate" evidence="1">
    <location>
        <position position="236"/>
    </location>
</feature>
<dbReference type="PATRIC" id="fig|136160.3.peg.2048"/>
<dbReference type="AlphaFoldDB" id="A0A0M0KJX9"/>
<name>A0A0M0KJX9_ALKHA</name>
<dbReference type="Pfam" id="PF01584">
    <property type="entry name" value="CheW"/>
    <property type="match status" value="1"/>
</dbReference>
<feature type="domain" description="CheW-like" evidence="3">
    <location>
        <begin position="16"/>
        <end position="155"/>
    </location>
</feature>
<feature type="domain" description="Response regulatory" evidence="2">
    <location>
        <begin position="176"/>
        <end position="303"/>
    </location>
</feature>
<dbReference type="GO" id="GO:0000160">
    <property type="term" value="P:phosphorelay signal transduction system"/>
    <property type="evidence" value="ECO:0007669"/>
    <property type="project" value="InterPro"/>
</dbReference>
<comment type="caution">
    <text evidence="4">The sequence shown here is derived from an EMBL/GenBank/DDBJ whole genome shotgun (WGS) entry which is preliminary data.</text>
</comment>
<evidence type="ECO:0000259" key="3">
    <source>
        <dbReference type="PROSITE" id="PS50851"/>
    </source>
</evidence>
<dbReference type="InterPro" id="IPR002545">
    <property type="entry name" value="CheW-lke_dom"/>
</dbReference>
<accession>A0A0M0KJX9</accession>
<dbReference type="SMART" id="SM00448">
    <property type="entry name" value="REC"/>
    <property type="match status" value="1"/>
</dbReference>
<dbReference type="Gene3D" id="2.40.50.180">
    <property type="entry name" value="CheA-289, Domain 4"/>
    <property type="match status" value="1"/>
</dbReference>
<dbReference type="InterPro" id="IPR024181">
    <property type="entry name" value="Chemotax_regulator_CheV"/>
</dbReference>
<dbReference type="PROSITE" id="PS50851">
    <property type="entry name" value="CHEW"/>
    <property type="match status" value="1"/>
</dbReference>
<dbReference type="InterPro" id="IPR001789">
    <property type="entry name" value="Sig_transdc_resp-reg_receiver"/>
</dbReference>
<protein>
    <submittedName>
        <fullName evidence="4">Chemotaxis protein CheV</fullName>
    </submittedName>
</protein>
<reference evidence="4" key="1">
    <citation type="submission" date="2015-08" db="EMBL/GenBank/DDBJ databases">
        <title>Complete DNA Sequence of Pseudomonas syringae pv. actinidiae, the Causal Agent of Kiwifruit Canker Disease.</title>
        <authorList>
            <person name="Rikkerink E.H.A."/>
            <person name="Fineran P.C."/>
        </authorList>
    </citation>
    <scope>NUCLEOTIDE SEQUENCE</scope>
    <source>
        <strain evidence="4">DSM 13666</strain>
    </source>
</reference>
<organism evidence="4">
    <name type="scientific">Halalkalibacterium halodurans</name>
    <name type="common">Bacillus halodurans</name>
    <dbReference type="NCBI Taxonomy" id="86665"/>
    <lineage>
        <taxon>Bacteria</taxon>
        <taxon>Bacillati</taxon>
        <taxon>Bacillota</taxon>
        <taxon>Bacilli</taxon>
        <taxon>Bacillales</taxon>
        <taxon>Bacillaceae</taxon>
        <taxon>Halalkalibacterium (ex Joshi et al. 2022)</taxon>
    </lineage>
</organism>
<dbReference type="Gene3D" id="2.30.30.40">
    <property type="entry name" value="SH3 Domains"/>
    <property type="match status" value="1"/>
</dbReference>
<evidence type="ECO:0000256" key="1">
    <source>
        <dbReference type="PROSITE-ProRule" id="PRU00169"/>
    </source>
</evidence>
<evidence type="ECO:0000259" key="2">
    <source>
        <dbReference type="PROSITE" id="PS50110"/>
    </source>
</evidence>
<dbReference type="PROSITE" id="PS50110">
    <property type="entry name" value="RESPONSE_REGULATORY"/>
    <property type="match status" value="1"/>
</dbReference>